<accession>A0AAN8I7X6</accession>
<dbReference type="Pfam" id="PF00400">
    <property type="entry name" value="WD40"/>
    <property type="match status" value="6"/>
</dbReference>
<dbReference type="GO" id="GO:0030042">
    <property type="term" value="P:actin filament depolymerization"/>
    <property type="evidence" value="ECO:0007669"/>
    <property type="project" value="TreeGrafter"/>
</dbReference>
<dbReference type="InterPro" id="IPR001680">
    <property type="entry name" value="WD40_rpt"/>
</dbReference>
<keyword evidence="2" id="KW-0677">Repeat</keyword>
<evidence type="ECO:0000256" key="3">
    <source>
        <dbReference type="ARBA" id="ARBA00038366"/>
    </source>
</evidence>
<dbReference type="InterPro" id="IPR036322">
    <property type="entry name" value="WD40_repeat_dom_sf"/>
</dbReference>
<dbReference type="PANTHER" id="PTHR19856">
    <property type="entry name" value="WD-REPEATCONTAINING PROTEIN WDR1"/>
    <property type="match status" value="1"/>
</dbReference>
<dbReference type="PROSITE" id="PS50082">
    <property type="entry name" value="WD_REPEATS_2"/>
    <property type="match status" value="5"/>
</dbReference>
<protein>
    <submittedName>
        <fullName evidence="5">WD40 repeat-like protein</fullName>
    </submittedName>
</protein>
<name>A0AAN8I7X6_9EURO</name>
<dbReference type="PANTHER" id="PTHR19856:SF0">
    <property type="entry name" value="WD REPEAT-CONTAINING PROTEIN 1"/>
    <property type="match status" value="1"/>
</dbReference>
<evidence type="ECO:0000256" key="4">
    <source>
        <dbReference type="PROSITE-ProRule" id="PRU00221"/>
    </source>
</evidence>
<evidence type="ECO:0000256" key="2">
    <source>
        <dbReference type="ARBA" id="ARBA00022737"/>
    </source>
</evidence>
<keyword evidence="6" id="KW-1185">Reference proteome</keyword>
<dbReference type="GO" id="GO:0030864">
    <property type="term" value="C:cortical actin cytoskeleton"/>
    <property type="evidence" value="ECO:0007669"/>
    <property type="project" value="TreeGrafter"/>
</dbReference>
<dbReference type="GO" id="GO:0051015">
    <property type="term" value="F:actin filament binding"/>
    <property type="evidence" value="ECO:0007669"/>
    <property type="project" value="TreeGrafter"/>
</dbReference>
<feature type="repeat" description="WD" evidence="4">
    <location>
        <begin position="234"/>
        <end position="275"/>
    </location>
</feature>
<dbReference type="Gene3D" id="2.130.10.10">
    <property type="entry name" value="YVTN repeat-like/Quinoprotein amine dehydrogenase"/>
    <property type="match status" value="2"/>
</dbReference>
<comment type="caution">
    <text evidence="5">The sequence shown here is derived from an EMBL/GenBank/DDBJ whole genome shotgun (WGS) entry which is preliminary data.</text>
</comment>
<feature type="repeat" description="WD" evidence="4">
    <location>
        <begin position="188"/>
        <end position="229"/>
    </location>
</feature>
<dbReference type="SMART" id="SM00320">
    <property type="entry name" value="WD40"/>
    <property type="match status" value="10"/>
</dbReference>
<evidence type="ECO:0000256" key="1">
    <source>
        <dbReference type="ARBA" id="ARBA00022574"/>
    </source>
</evidence>
<dbReference type="PROSITE" id="PS50294">
    <property type="entry name" value="WD_REPEATS_REGION"/>
    <property type="match status" value="3"/>
</dbReference>
<evidence type="ECO:0000313" key="5">
    <source>
        <dbReference type="EMBL" id="KAK5956584.1"/>
    </source>
</evidence>
<dbReference type="Proteomes" id="UP001316803">
    <property type="component" value="Unassembled WGS sequence"/>
</dbReference>
<dbReference type="EMBL" id="JAKLMC020000004">
    <property type="protein sequence ID" value="KAK5956584.1"/>
    <property type="molecule type" value="Genomic_DNA"/>
</dbReference>
<organism evidence="5 6">
    <name type="scientific">Knufia fluminis</name>
    <dbReference type="NCBI Taxonomy" id="191047"/>
    <lineage>
        <taxon>Eukaryota</taxon>
        <taxon>Fungi</taxon>
        <taxon>Dikarya</taxon>
        <taxon>Ascomycota</taxon>
        <taxon>Pezizomycotina</taxon>
        <taxon>Eurotiomycetes</taxon>
        <taxon>Chaetothyriomycetidae</taxon>
        <taxon>Chaetothyriales</taxon>
        <taxon>Trichomeriaceae</taxon>
        <taxon>Knufia</taxon>
    </lineage>
</organism>
<reference evidence="5 6" key="1">
    <citation type="submission" date="2022-12" db="EMBL/GenBank/DDBJ databases">
        <title>Genomic features and morphological characterization of a novel Knufia sp. strain isolated from spacecraft assembly facility.</title>
        <authorList>
            <person name="Teixeira M."/>
            <person name="Chander A.M."/>
            <person name="Stajich J.E."/>
            <person name="Venkateswaran K."/>
        </authorList>
    </citation>
    <scope>NUCLEOTIDE SEQUENCE [LARGE SCALE GENOMIC DNA]</scope>
    <source>
        <strain evidence="5 6">FJI-L2-BK-P2</strain>
    </source>
</reference>
<comment type="similarity">
    <text evidence="3">Belongs to the WD repeat AIP1 family.</text>
</comment>
<proteinExistence type="inferred from homology"/>
<feature type="repeat" description="WD" evidence="4">
    <location>
        <begin position="548"/>
        <end position="582"/>
    </location>
</feature>
<sequence length="624" mass="65610">MSIVTDSIFAALPTTTRGQPTPLSADSKGERIAYASNKSIFLRSIDDSAVSTQYTQHTVPTTVARFAPSGFYCASGDASGVVRVWDCSPNGSGATKGEYAIINGRINDIAWDGDSQRIIAVGDGKQRFGHCVTADSGNTVGEISGHSAQVNAVSIRQQRPLRAATAGDDKNLVFYHGAPFKFNGIPGRGNHANYVYGVGFSPDGAHLVSVGGDKKIFLYDGKTGEVKGEVSDSTDGHAGSIFGVSWSKDSRSIVTCSGDRTVKTWDVEAGKVTHTWTFGDTINIPDQQVGVVWPNRADGTIISLSLSGDLNYLNQSSAKPTKIISGHSKNITALTTSSVDTEPTLWTGDYEGRLCAWDVAKGTAETIEGDGHTSIVSGLTATPTSKNQQIYSVGWDDKIRRIDAGAHTFHGKPTALESQPKAVTCTTDSLVVVAQLESVIVYRDGEEDGELPLKTSPTALAAHGSTVAIGGSDSSLRIFSVTPGKAPRQSAIVDQVSATAITALSFSSDGGFLAAGTAAGKIYVYSFSKGLTGLVTGSLTIDLVTDRWSAHTGKITSIAFNAEGTHAISGSLDTNIHLWSLKEPGKRVKITNAHKEGVNGVAWLKDGVFSTGADATVKKWKATL</sequence>
<dbReference type="SUPFAM" id="SSF50978">
    <property type="entry name" value="WD40 repeat-like"/>
    <property type="match status" value="2"/>
</dbReference>
<evidence type="ECO:0000313" key="6">
    <source>
        <dbReference type="Proteomes" id="UP001316803"/>
    </source>
</evidence>
<keyword evidence="1 4" id="KW-0853">WD repeat</keyword>
<gene>
    <name evidence="5" type="primary">AIP1</name>
    <name evidence="5" type="ORF">OHC33_002070</name>
</gene>
<dbReference type="PROSITE" id="PS00678">
    <property type="entry name" value="WD_REPEATS_1"/>
    <property type="match status" value="1"/>
</dbReference>
<feature type="repeat" description="WD" evidence="4">
    <location>
        <begin position="54"/>
        <end position="86"/>
    </location>
</feature>
<dbReference type="InterPro" id="IPR015943">
    <property type="entry name" value="WD40/YVTN_repeat-like_dom_sf"/>
</dbReference>
<dbReference type="InterPro" id="IPR019775">
    <property type="entry name" value="WD40_repeat_CS"/>
</dbReference>
<dbReference type="AlphaFoldDB" id="A0AAN8I7X6"/>
<feature type="repeat" description="WD" evidence="4">
    <location>
        <begin position="591"/>
        <end position="624"/>
    </location>
</feature>
<dbReference type="FunFam" id="2.130.10.10:FF:000102">
    <property type="entry name" value="Actin-interacting protein 1"/>
    <property type="match status" value="1"/>
</dbReference>
<dbReference type="FunFam" id="2.130.10.10:FF:000167">
    <property type="entry name" value="Actin-interacting protein 1"/>
    <property type="match status" value="1"/>
</dbReference>